<dbReference type="InterPro" id="IPR045569">
    <property type="entry name" value="Metalloprtase-TldD/E_C"/>
</dbReference>
<proteinExistence type="inferred from homology"/>
<dbReference type="Proteomes" id="UP000319619">
    <property type="component" value="Unassembled WGS sequence"/>
</dbReference>
<reference evidence="3 4" key="1">
    <citation type="submission" date="2017-06" db="EMBL/GenBank/DDBJ databases">
        <title>Novel microbial phyla capable of carbon fixation and sulfur reduction in deep-sea sediments.</title>
        <authorList>
            <person name="Huang J."/>
            <person name="Baker B."/>
            <person name="Wang Y."/>
        </authorList>
    </citation>
    <scope>NUCLEOTIDE SEQUENCE [LARGE SCALE GENOMIC DNA]</scope>
    <source>
        <strain evidence="3">B3_LCP</strain>
    </source>
</reference>
<dbReference type="AlphaFoldDB" id="A0A532UVU5"/>
<dbReference type="GO" id="GO:0005829">
    <property type="term" value="C:cytosol"/>
    <property type="evidence" value="ECO:0007669"/>
    <property type="project" value="TreeGrafter"/>
</dbReference>
<dbReference type="InterPro" id="IPR051463">
    <property type="entry name" value="Peptidase_U62_metallo"/>
</dbReference>
<dbReference type="EMBL" id="NJBN01000008">
    <property type="protein sequence ID" value="TKJ39055.1"/>
    <property type="molecule type" value="Genomic_DNA"/>
</dbReference>
<dbReference type="GO" id="GO:0008237">
    <property type="term" value="F:metallopeptidase activity"/>
    <property type="evidence" value="ECO:0007669"/>
    <property type="project" value="InterPro"/>
</dbReference>
<protein>
    <recommendedName>
        <fullName evidence="2">Metalloprotease TldD/E C-terminal domain-containing protein</fullName>
    </recommendedName>
</protein>
<name>A0A532UVU5_UNCL8</name>
<comment type="similarity">
    <text evidence="1">Belongs to the peptidase U62 family.</text>
</comment>
<dbReference type="PANTHER" id="PTHR30624">
    <property type="entry name" value="UNCHARACTERIZED PROTEIN TLDD AND PMBA"/>
    <property type="match status" value="1"/>
</dbReference>
<evidence type="ECO:0000313" key="4">
    <source>
        <dbReference type="Proteomes" id="UP000319619"/>
    </source>
</evidence>
<dbReference type="Pfam" id="PF19289">
    <property type="entry name" value="PmbA_TldD_3rd"/>
    <property type="match status" value="1"/>
</dbReference>
<dbReference type="SUPFAM" id="SSF111283">
    <property type="entry name" value="Putative modulator of DNA gyrase, PmbA/TldD"/>
    <property type="match status" value="1"/>
</dbReference>
<dbReference type="GO" id="GO:0006508">
    <property type="term" value="P:proteolysis"/>
    <property type="evidence" value="ECO:0007669"/>
    <property type="project" value="InterPro"/>
</dbReference>
<dbReference type="InterPro" id="IPR036059">
    <property type="entry name" value="TldD/PmbA_sf"/>
</dbReference>
<evidence type="ECO:0000256" key="1">
    <source>
        <dbReference type="ARBA" id="ARBA00005836"/>
    </source>
</evidence>
<comment type="caution">
    <text evidence="3">The sequence shown here is derived from an EMBL/GenBank/DDBJ whole genome shotgun (WGS) entry which is preliminary data.</text>
</comment>
<accession>A0A532UVU5</accession>
<organism evidence="3 4">
    <name type="scientific">candidate division LCP-89 bacterium B3_LCP</name>
    <dbReference type="NCBI Taxonomy" id="2012998"/>
    <lineage>
        <taxon>Bacteria</taxon>
        <taxon>Pseudomonadati</taxon>
        <taxon>Bacteria division LCP-89</taxon>
    </lineage>
</organism>
<sequence>MRISSSSWSIDQKRLNFQFGCEIAWEIKGGKIGRMLKNPTYQGITYEFWRSCEAIANADSWVLWGVHNCGKGQPMQVAEMSHGTSPALFKGVTVGIGAGG</sequence>
<evidence type="ECO:0000259" key="2">
    <source>
        <dbReference type="Pfam" id="PF19289"/>
    </source>
</evidence>
<feature type="domain" description="Metalloprotease TldD/E C-terminal" evidence="2">
    <location>
        <begin position="8"/>
        <end position="94"/>
    </location>
</feature>
<gene>
    <name evidence="3" type="ORF">CEE37_11565</name>
</gene>
<dbReference type="PANTHER" id="PTHR30624:SF10">
    <property type="entry name" value="CONSERVED PROTEIN"/>
    <property type="match status" value="1"/>
</dbReference>
<evidence type="ECO:0000313" key="3">
    <source>
        <dbReference type="EMBL" id="TKJ39055.1"/>
    </source>
</evidence>